<proteinExistence type="predicted"/>
<keyword evidence="2 5" id="KW-0812">Transmembrane</keyword>
<feature type="transmembrane region" description="Helical" evidence="5">
    <location>
        <begin position="220"/>
        <end position="248"/>
    </location>
</feature>
<dbReference type="InterPro" id="IPR059112">
    <property type="entry name" value="CysZ/EI24"/>
</dbReference>
<keyword evidence="7" id="KW-1185">Reference proteome</keyword>
<sequence>MFSETTKDKRSSATFISALRTYPLAIKWLFADGKKYLFHFGVIALLVILLLGFFASQTSYWTSQWLSTFFSESYGGEYGQYYTILTGILIFIPLIWISTYLYKTLYLLFAGSYINLFGEHIYSDLLKKPAAKISFGSALRSFWIISIPIIFIEVIITTLLGGISLIPVIGIPAAILGMIMSSYFWGASMFDLYRETSGVDIPTRKRDLKSNKMFSIGNGIGFFLLLLIPIAGLFIAPAASFVAAFMAADKAEISR</sequence>
<dbReference type="AlphaFoldDB" id="A0A315ZFY7"/>
<evidence type="ECO:0000256" key="1">
    <source>
        <dbReference type="ARBA" id="ARBA00004141"/>
    </source>
</evidence>
<keyword evidence="3 5" id="KW-1133">Transmembrane helix</keyword>
<comment type="caution">
    <text evidence="6">The sequence shown here is derived from an EMBL/GenBank/DDBJ whole genome shotgun (WGS) entry which is preliminary data.</text>
</comment>
<name>A0A315ZFY7_SEDFL</name>
<feature type="transmembrane region" description="Helical" evidence="5">
    <location>
        <begin position="142"/>
        <end position="160"/>
    </location>
</feature>
<evidence type="ECO:0000256" key="3">
    <source>
        <dbReference type="ARBA" id="ARBA00022989"/>
    </source>
</evidence>
<keyword evidence="4 5" id="KW-0472">Membrane</keyword>
<evidence type="ECO:0000256" key="4">
    <source>
        <dbReference type="ARBA" id="ARBA00023136"/>
    </source>
</evidence>
<accession>A0A315ZFY7</accession>
<dbReference type="EMBL" id="QGDO01000001">
    <property type="protein sequence ID" value="PWJ43664.1"/>
    <property type="molecule type" value="Genomic_DNA"/>
</dbReference>
<evidence type="ECO:0000313" key="7">
    <source>
        <dbReference type="Proteomes" id="UP000245535"/>
    </source>
</evidence>
<organism evidence="6 7">
    <name type="scientific">Sediminitomix flava</name>
    <dbReference type="NCBI Taxonomy" id="379075"/>
    <lineage>
        <taxon>Bacteria</taxon>
        <taxon>Pseudomonadati</taxon>
        <taxon>Bacteroidota</taxon>
        <taxon>Cytophagia</taxon>
        <taxon>Cytophagales</taxon>
        <taxon>Flammeovirgaceae</taxon>
        <taxon>Sediminitomix</taxon>
    </lineage>
</organism>
<protein>
    <submittedName>
        <fullName evidence="6">Uncharacterized protein involved in cysteine biosynthesis</fullName>
    </submittedName>
</protein>
<evidence type="ECO:0000256" key="2">
    <source>
        <dbReference type="ARBA" id="ARBA00022692"/>
    </source>
</evidence>
<evidence type="ECO:0000256" key="5">
    <source>
        <dbReference type="SAM" id="Phobius"/>
    </source>
</evidence>
<feature type="transmembrane region" description="Helical" evidence="5">
    <location>
        <begin position="165"/>
        <end position="185"/>
    </location>
</feature>
<dbReference type="Proteomes" id="UP000245535">
    <property type="component" value="Unassembled WGS sequence"/>
</dbReference>
<feature type="transmembrane region" description="Helical" evidence="5">
    <location>
        <begin position="36"/>
        <end position="58"/>
    </location>
</feature>
<comment type="subcellular location">
    <subcellularLocation>
        <location evidence="1">Membrane</location>
        <topology evidence="1">Multi-pass membrane protein</topology>
    </subcellularLocation>
</comment>
<evidence type="ECO:0000313" key="6">
    <source>
        <dbReference type="EMBL" id="PWJ43664.1"/>
    </source>
</evidence>
<dbReference type="RefSeq" id="WP_109615206.1">
    <property type="nucleotide sequence ID" value="NZ_QGDO01000001.1"/>
</dbReference>
<reference evidence="6 7" key="1">
    <citation type="submission" date="2018-03" db="EMBL/GenBank/DDBJ databases">
        <title>Genomic Encyclopedia of Archaeal and Bacterial Type Strains, Phase II (KMG-II): from individual species to whole genera.</title>
        <authorList>
            <person name="Goeker M."/>
        </authorList>
    </citation>
    <scope>NUCLEOTIDE SEQUENCE [LARGE SCALE GENOMIC DNA]</scope>
    <source>
        <strain evidence="6 7">DSM 28229</strain>
    </source>
</reference>
<dbReference type="Pfam" id="PF07264">
    <property type="entry name" value="EI24"/>
    <property type="match status" value="1"/>
</dbReference>
<gene>
    <name evidence="6" type="ORF">BC781_10110</name>
</gene>
<feature type="transmembrane region" description="Helical" evidence="5">
    <location>
        <begin position="78"/>
        <end position="97"/>
    </location>
</feature>